<sequence length="221" mass="25305">MLNIKFIALILTLSSALLSLPFHKITFNENFPRVIRTNESLPVTFSLQFPVWEVTPHRHFSLDGLVLSRPDIYRLFITLVDEKNTHLRHLYYTELFCYNGNFGYDNSDKNREGQPSKFYLPSLINSPTKNFKIKVFLKNQDIPLTSFTGYSETFTIDANDSPFDKDFTKLLDGKEGKEVSIFESSWSTSIGPKLVDVVQIKENNSLFSTQSLSFAINGTLP</sequence>
<accession>A0AAD5UAJ5</accession>
<name>A0AAD5UAJ5_9FUNG</name>
<proteinExistence type="predicted"/>
<gene>
    <name evidence="2" type="ORF">HK099_004714</name>
</gene>
<dbReference type="EMBL" id="JADGJW010000034">
    <property type="protein sequence ID" value="KAJ3226538.1"/>
    <property type="molecule type" value="Genomic_DNA"/>
</dbReference>
<evidence type="ECO:0000313" key="3">
    <source>
        <dbReference type="Proteomes" id="UP001211065"/>
    </source>
</evidence>
<organism evidence="2 3">
    <name type="scientific">Clydaea vesicula</name>
    <dbReference type="NCBI Taxonomy" id="447962"/>
    <lineage>
        <taxon>Eukaryota</taxon>
        <taxon>Fungi</taxon>
        <taxon>Fungi incertae sedis</taxon>
        <taxon>Chytridiomycota</taxon>
        <taxon>Chytridiomycota incertae sedis</taxon>
        <taxon>Chytridiomycetes</taxon>
        <taxon>Lobulomycetales</taxon>
        <taxon>Lobulomycetaceae</taxon>
        <taxon>Clydaea</taxon>
    </lineage>
</organism>
<comment type="caution">
    <text evidence="2">The sequence shown here is derived from an EMBL/GenBank/DDBJ whole genome shotgun (WGS) entry which is preliminary data.</text>
</comment>
<keyword evidence="3" id="KW-1185">Reference proteome</keyword>
<feature type="signal peptide" evidence="1">
    <location>
        <begin position="1"/>
        <end position="19"/>
    </location>
</feature>
<dbReference type="AlphaFoldDB" id="A0AAD5UAJ5"/>
<reference evidence="2" key="1">
    <citation type="submission" date="2020-05" db="EMBL/GenBank/DDBJ databases">
        <title>Phylogenomic resolution of chytrid fungi.</title>
        <authorList>
            <person name="Stajich J.E."/>
            <person name="Amses K."/>
            <person name="Simmons R."/>
            <person name="Seto K."/>
            <person name="Myers J."/>
            <person name="Bonds A."/>
            <person name="Quandt C.A."/>
            <person name="Barry K."/>
            <person name="Liu P."/>
            <person name="Grigoriev I."/>
            <person name="Longcore J.E."/>
            <person name="James T.Y."/>
        </authorList>
    </citation>
    <scope>NUCLEOTIDE SEQUENCE</scope>
    <source>
        <strain evidence="2">JEL0476</strain>
    </source>
</reference>
<evidence type="ECO:0000313" key="2">
    <source>
        <dbReference type="EMBL" id="KAJ3226538.1"/>
    </source>
</evidence>
<evidence type="ECO:0000256" key="1">
    <source>
        <dbReference type="SAM" id="SignalP"/>
    </source>
</evidence>
<dbReference type="Proteomes" id="UP001211065">
    <property type="component" value="Unassembled WGS sequence"/>
</dbReference>
<keyword evidence="1" id="KW-0732">Signal</keyword>
<feature type="chain" id="PRO_5041959377" description="Allorecognition 2" evidence="1">
    <location>
        <begin position="20"/>
        <end position="221"/>
    </location>
</feature>
<evidence type="ECO:0008006" key="4">
    <source>
        <dbReference type="Google" id="ProtNLM"/>
    </source>
</evidence>
<protein>
    <recommendedName>
        <fullName evidence="4">Allorecognition 2</fullName>
    </recommendedName>
</protein>